<comment type="caution">
    <text evidence="1">The sequence shown here is derived from an EMBL/GenBank/DDBJ whole genome shotgun (WGS) entry which is preliminary data.</text>
</comment>
<evidence type="ECO:0000313" key="1">
    <source>
        <dbReference type="EMBL" id="NOU52862.1"/>
    </source>
</evidence>
<organism evidence="1 2">
    <name type="scientific">Pseudoalteromonas caenipelagi</name>
    <dbReference type="NCBI Taxonomy" id="2726988"/>
    <lineage>
        <taxon>Bacteria</taxon>
        <taxon>Pseudomonadati</taxon>
        <taxon>Pseudomonadota</taxon>
        <taxon>Gammaproteobacteria</taxon>
        <taxon>Alteromonadales</taxon>
        <taxon>Pseudoalteromonadaceae</taxon>
        <taxon>Pseudoalteromonas</taxon>
    </lineage>
</organism>
<evidence type="ECO:0000313" key="2">
    <source>
        <dbReference type="Proteomes" id="UP000586305"/>
    </source>
</evidence>
<reference evidence="1 2" key="1">
    <citation type="submission" date="2020-04" db="EMBL/GenBank/DDBJ databases">
        <title>Pseudoalteromonas caenipelagi sp. nov., isolated from a tidal flat.</title>
        <authorList>
            <person name="Park S."/>
            <person name="Yoon J.-H."/>
        </authorList>
    </citation>
    <scope>NUCLEOTIDE SEQUENCE [LARGE SCALE GENOMIC DNA]</scope>
    <source>
        <strain evidence="1 2">JBTF-M23</strain>
    </source>
</reference>
<dbReference type="RefSeq" id="WP_171627909.1">
    <property type="nucleotide sequence ID" value="NZ_JABBPG010000012.1"/>
</dbReference>
<name>A0A849VHH7_9GAMM</name>
<gene>
    <name evidence="1" type="ORF">HG263_20365</name>
</gene>
<dbReference type="AlphaFoldDB" id="A0A849VHH7"/>
<dbReference type="Proteomes" id="UP000586305">
    <property type="component" value="Unassembled WGS sequence"/>
</dbReference>
<accession>A0A849VHH7</accession>
<dbReference type="Pfam" id="PF08856">
    <property type="entry name" value="DUF1826"/>
    <property type="match status" value="1"/>
</dbReference>
<proteinExistence type="predicted"/>
<dbReference type="EMBL" id="JABBPG010000012">
    <property type="protein sequence ID" value="NOU52862.1"/>
    <property type="molecule type" value="Genomic_DNA"/>
</dbReference>
<dbReference type="InterPro" id="IPR014955">
    <property type="entry name" value="DUF1826"/>
</dbReference>
<protein>
    <submittedName>
        <fullName evidence="1">DUF1826 domain-containing protein</fullName>
    </submittedName>
</protein>
<keyword evidence="2" id="KW-1185">Reference proteome</keyword>
<sequence length="217" mass="23689">MACAQKQQLHSWSSSPLPESLTHIIVADISVAIWRRDINTVIAGYFDEVFHVLGLGIRSVLTMDSLKDHLVTALPNGTGKLAAIEDIYLLSDMLTYLFGCSSVGLRLAPLSSAMCPKLHVDQIPVRLVNTYLGEGTQWLPNEMLSAYANTGAGEIELKTAVHNGYYSENSIQQLNAFDVALLKGSAWQEGQAHMAAIHRSCQVAPNAKRVLLTLDPM</sequence>